<evidence type="ECO:0000313" key="2">
    <source>
        <dbReference type="Proteomes" id="UP000323300"/>
    </source>
</evidence>
<reference evidence="1 2" key="1">
    <citation type="submission" date="2016-10" db="EMBL/GenBank/DDBJ databases">
        <authorList>
            <person name="Varghese N."/>
            <person name="Submissions S."/>
        </authorList>
    </citation>
    <scope>NUCLEOTIDE SEQUENCE [LARGE SCALE GENOMIC DNA]</scope>
    <source>
        <strain evidence="1 2">DSM 21822</strain>
    </source>
</reference>
<gene>
    <name evidence="1" type="ORF">SAMN04488498_102357</name>
</gene>
<dbReference type="OrthoDB" id="8115336at2"/>
<keyword evidence="2" id="KW-1185">Reference proteome</keyword>
<sequence length="82" mass="9074">MATRDTEQLQMAVLEIATCIAQALHETDASATQRMNFAAGMAYNRLKSRGDDAAAEMLYQFGRALLNHDLFPEPGSKPEDEQ</sequence>
<organism evidence="1 2">
    <name type="scientific">Neomesorhizobium albiziae</name>
    <dbReference type="NCBI Taxonomy" id="335020"/>
    <lineage>
        <taxon>Bacteria</taxon>
        <taxon>Pseudomonadati</taxon>
        <taxon>Pseudomonadota</taxon>
        <taxon>Alphaproteobacteria</taxon>
        <taxon>Hyphomicrobiales</taxon>
        <taxon>Phyllobacteriaceae</taxon>
        <taxon>Neomesorhizobium</taxon>
    </lineage>
</organism>
<dbReference type="AlphaFoldDB" id="A0A1I3WM72"/>
<protein>
    <submittedName>
        <fullName evidence="1">Uncharacterized protein</fullName>
    </submittedName>
</protein>
<dbReference type="RefSeq" id="WP_149759061.1">
    <property type="nucleotide sequence ID" value="NZ_BSPE01000028.1"/>
</dbReference>
<evidence type="ECO:0000313" key="1">
    <source>
        <dbReference type="EMBL" id="SFK08814.1"/>
    </source>
</evidence>
<dbReference type="EMBL" id="FOSL01000002">
    <property type="protein sequence ID" value="SFK08814.1"/>
    <property type="molecule type" value="Genomic_DNA"/>
</dbReference>
<dbReference type="Proteomes" id="UP000323300">
    <property type="component" value="Unassembled WGS sequence"/>
</dbReference>
<proteinExistence type="predicted"/>
<name>A0A1I3WM72_9HYPH</name>
<accession>A0A1I3WM72</accession>